<name>A0A4Z2FPY8_9TELE</name>
<accession>A0A4Z2FPY8</accession>
<dbReference type="EMBL" id="SRLO01001039">
    <property type="protein sequence ID" value="TNN42392.1"/>
    <property type="molecule type" value="Genomic_DNA"/>
</dbReference>
<organism evidence="1 2">
    <name type="scientific">Liparis tanakae</name>
    <name type="common">Tanaka's snailfish</name>
    <dbReference type="NCBI Taxonomy" id="230148"/>
    <lineage>
        <taxon>Eukaryota</taxon>
        <taxon>Metazoa</taxon>
        <taxon>Chordata</taxon>
        <taxon>Craniata</taxon>
        <taxon>Vertebrata</taxon>
        <taxon>Euteleostomi</taxon>
        <taxon>Actinopterygii</taxon>
        <taxon>Neopterygii</taxon>
        <taxon>Teleostei</taxon>
        <taxon>Neoteleostei</taxon>
        <taxon>Acanthomorphata</taxon>
        <taxon>Eupercaria</taxon>
        <taxon>Perciformes</taxon>
        <taxon>Cottioidei</taxon>
        <taxon>Cottales</taxon>
        <taxon>Liparidae</taxon>
        <taxon>Liparis</taxon>
    </lineage>
</organism>
<comment type="caution">
    <text evidence="1">The sequence shown here is derived from an EMBL/GenBank/DDBJ whole genome shotgun (WGS) entry which is preliminary data.</text>
</comment>
<evidence type="ECO:0000313" key="1">
    <source>
        <dbReference type="EMBL" id="TNN42392.1"/>
    </source>
</evidence>
<sequence>MHTAAAVYAARDSHGASALKWFQTAAVVEPFFSSLPLGLTDAVAFREPGKTHGWYSCGSMDVGMQHGGQLSIMSPTGLNMLPSAYQQPPCRSSSVTRRRCVIRSTSGPRLPTRQPSEGRIATRVGADHHHILGK</sequence>
<dbReference type="AlphaFoldDB" id="A0A4Z2FPY8"/>
<keyword evidence="2" id="KW-1185">Reference proteome</keyword>
<proteinExistence type="predicted"/>
<reference evidence="1 2" key="1">
    <citation type="submission" date="2019-03" db="EMBL/GenBank/DDBJ databases">
        <title>First draft genome of Liparis tanakae, snailfish: a comprehensive survey of snailfish specific genes.</title>
        <authorList>
            <person name="Kim W."/>
            <person name="Song I."/>
            <person name="Jeong J.-H."/>
            <person name="Kim D."/>
            <person name="Kim S."/>
            <person name="Ryu S."/>
            <person name="Song J.Y."/>
            <person name="Lee S.K."/>
        </authorList>
    </citation>
    <scope>NUCLEOTIDE SEQUENCE [LARGE SCALE GENOMIC DNA]</scope>
    <source>
        <tissue evidence="1">Muscle</tissue>
    </source>
</reference>
<protein>
    <submittedName>
        <fullName evidence="1">Uncharacterized protein</fullName>
    </submittedName>
</protein>
<evidence type="ECO:0000313" key="2">
    <source>
        <dbReference type="Proteomes" id="UP000314294"/>
    </source>
</evidence>
<dbReference type="Proteomes" id="UP000314294">
    <property type="component" value="Unassembled WGS sequence"/>
</dbReference>
<gene>
    <name evidence="1" type="ORF">EYF80_047432</name>
</gene>